<dbReference type="NCBIfam" id="TIGR00044">
    <property type="entry name" value="YggS family pyridoxal phosphate-dependent enzyme"/>
    <property type="match status" value="1"/>
</dbReference>
<comment type="function">
    <text evidence="2">Pyridoxal 5'-phosphate (PLP)-binding protein, which is involved in PLP homeostasis.</text>
</comment>
<keyword evidence="7" id="KW-1185">Reference proteome</keyword>
<feature type="modified residue" description="N6-(pyridoxal phosphate)lysine" evidence="2 3">
    <location>
        <position position="36"/>
    </location>
</feature>
<dbReference type="PANTHER" id="PTHR10146:SF14">
    <property type="entry name" value="PYRIDOXAL PHOSPHATE HOMEOSTASIS PROTEIN"/>
    <property type="match status" value="1"/>
</dbReference>
<dbReference type="AlphaFoldDB" id="A0A1Y0IP05"/>
<sequence length="229" mass="24564">MDVYQKRLAELKERIAQACARAGRDPEDVTIVGVTKYVGVDETRSLIEAGLKDLGENRISVAAPKLEAIPAETGVRWHFIGHLQTNKVKEVLGNFSMIHSLDRLSLAKEINKRAVAAGLTVPCLVQVNVSGEESKGGFTPQDVAGFLAAAGEMPGLAIRGLMTMAPVSDDPEAVRPVFRGLRELRDEMIGRGLFPADANELSMGMSGDFEVAVEEGATLVRIGSVLVKP</sequence>
<evidence type="ECO:0000313" key="6">
    <source>
        <dbReference type="EMBL" id="ARU62322.1"/>
    </source>
</evidence>
<dbReference type="KEGG" id="tum:CBW65_15990"/>
<dbReference type="EMBL" id="CP021434">
    <property type="protein sequence ID" value="ARU62322.1"/>
    <property type="molecule type" value="Genomic_DNA"/>
</dbReference>
<gene>
    <name evidence="6" type="ORF">CBW65_15990</name>
</gene>
<dbReference type="PIRSF" id="PIRSF004848">
    <property type="entry name" value="YBL036c_PLPDEIII"/>
    <property type="match status" value="1"/>
</dbReference>
<dbReference type="SUPFAM" id="SSF51419">
    <property type="entry name" value="PLP-binding barrel"/>
    <property type="match status" value="1"/>
</dbReference>
<reference evidence="7" key="1">
    <citation type="submission" date="2017-05" db="EMBL/GenBank/DDBJ databases">
        <authorList>
            <person name="Sung H."/>
        </authorList>
    </citation>
    <scope>NUCLEOTIDE SEQUENCE [LARGE SCALE GENOMIC DNA]</scope>
    <source>
        <strain evidence="7">AR23208</strain>
    </source>
</reference>
<dbReference type="InterPro" id="IPR029066">
    <property type="entry name" value="PLP-binding_barrel"/>
</dbReference>
<dbReference type="HAMAP" id="MF_02087">
    <property type="entry name" value="PLP_homeostasis"/>
    <property type="match status" value="1"/>
</dbReference>
<comment type="similarity">
    <text evidence="2 4">Belongs to the pyridoxal phosphate-binding protein YggS/PROSC family.</text>
</comment>
<dbReference type="CDD" id="cd00635">
    <property type="entry name" value="PLPDE_III_YBL036c_like"/>
    <property type="match status" value="1"/>
</dbReference>
<dbReference type="PROSITE" id="PS01211">
    <property type="entry name" value="UPF0001"/>
    <property type="match status" value="1"/>
</dbReference>
<comment type="cofactor">
    <cofactor evidence="3">
        <name>pyridoxal 5'-phosphate</name>
        <dbReference type="ChEBI" id="CHEBI:597326"/>
    </cofactor>
</comment>
<organism evidence="6 7">
    <name type="scientific">Tumebacillus avium</name>
    <dbReference type="NCBI Taxonomy" id="1903704"/>
    <lineage>
        <taxon>Bacteria</taxon>
        <taxon>Bacillati</taxon>
        <taxon>Bacillota</taxon>
        <taxon>Bacilli</taxon>
        <taxon>Bacillales</taxon>
        <taxon>Alicyclobacillaceae</taxon>
        <taxon>Tumebacillus</taxon>
    </lineage>
</organism>
<dbReference type="Pfam" id="PF01168">
    <property type="entry name" value="Ala_racemase_N"/>
    <property type="match status" value="1"/>
</dbReference>
<evidence type="ECO:0000256" key="1">
    <source>
        <dbReference type="ARBA" id="ARBA00022898"/>
    </source>
</evidence>
<dbReference type="GO" id="GO:0030170">
    <property type="term" value="F:pyridoxal phosphate binding"/>
    <property type="evidence" value="ECO:0007669"/>
    <property type="project" value="UniProtKB-UniRule"/>
</dbReference>
<proteinExistence type="inferred from homology"/>
<dbReference type="PANTHER" id="PTHR10146">
    <property type="entry name" value="PROLINE SYNTHETASE CO-TRANSCRIBED BACTERIAL HOMOLOG PROTEIN"/>
    <property type="match status" value="1"/>
</dbReference>
<keyword evidence="1 2" id="KW-0663">Pyridoxal phosphate</keyword>
<dbReference type="Proteomes" id="UP000195437">
    <property type="component" value="Chromosome"/>
</dbReference>
<protein>
    <recommendedName>
        <fullName evidence="2">Pyridoxal phosphate homeostasis protein</fullName>
        <shortName evidence="2">PLP homeostasis protein</shortName>
    </recommendedName>
</protein>
<evidence type="ECO:0000256" key="2">
    <source>
        <dbReference type="HAMAP-Rule" id="MF_02087"/>
    </source>
</evidence>
<dbReference type="InterPro" id="IPR001608">
    <property type="entry name" value="Ala_racemase_N"/>
</dbReference>
<feature type="domain" description="Alanine racemase N-terminal" evidence="5">
    <location>
        <begin position="8"/>
        <end position="227"/>
    </location>
</feature>
<name>A0A1Y0IP05_9BACL</name>
<evidence type="ECO:0000256" key="3">
    <source>
        <dbReference type="PIRSR" id="PIRSR004848-1"/>
    </source>
</evidence>
<dbReference type="InterPro" id="IPR011078">
    <property type="entry name" value="PyrdxlP_homeostasis"/>
</dbReference>
<accession>A0A1Y0IP05</accession>
<dbReference type="Gene3D" id="3.20.20.10">
    <property type="entry name" value="Alanine racemase"/>
    <property type="match status" value="1"/>
</dbReference>
<evidence type="ECO:0000256" key="4">
    <source>
        <dbReference type="RuleBase" id="RU004514"/>
    </source>
</evidence>
<evidence type="ECO:0000313" key="7">
    <source>
        <dbReference type="Proteomes" id="UP000195437"/>
    </source>
</evidence>
<evidence type="ECO:0000259" key="5">
    <source>
        <dbReference type="Pfam" id="PF01168"/>
    </source>
</evidence>
<dbReference type="FunFam" id="3.20.20.10:FF:000018">
    <property type="entry name" value="Pyridoxal phosphate homeostasis protein"/>
    <property type="match status" value="1"/>
</dbReference>